<dbReference type="HOGENOM" id="CLU_3121716_0_0_6"/>
<reference evidence="2 3" key="1">
    <citation type="journal article" date="2012" name="J. Bacteriol.">
        <title>Complete Genome Sequence of the Naphthalene-Degrading Pseudomonas putida Strain ND6.</title>
        <authorList>
            <person name="Li S."/>
            <person name="Zhao H."/>
            <person name="Li Y."/>
            <person name="Niu S."/>
            <person name="Cai B."/>
        </authorList>
    </citation>
    <scope>NUCLEOTIDE SEQUENCE [LARGE SCALE GENOMIC DNA]</scope>
    <source>
        <strain evidence="2 3">ND6</strain>
    </source>
</reference>
<dbReference type="Proteomes" id="UP000005268">
    <property type="component" value="Chromosome"/>
</dbReference>
<protein>
    <submittedName>
        <fullName evidence="2">Uncharacterized protein</fullName>
    </submittedName>
</protein>
<evidence type="ECO:0000256" key="1">
    <source>
        <dbReference type="SAM" id="MobiDB-lite"/>
    </source>
</evidence>
<accession>I3V518</accession>
<gene>
    <name evidence="2" type="ORF">YSA_11194</name>
</gene>
<dbReference type="AlphaFoldDB" id="I3V518"/>
<organism evidence="2 3">
    <name type="scientific">Pseudomonas putida ND6</name>
    <dbReference type="NCBI Taxonomy" id="231023"/>
    <lineage>
        <taxon>Bacteria</taxon>
        <taxon>Pseudomonadati</taxon>
        <taxon>Pseudomonadota</taxon>
        <taxon>Gammaproteobacteria</taxon>
        <taxon>Pseudomonadales</taxon>
        <taxon>Pseudomonadaceae</taxon>
        <taxon>Pseudomonas</taxon>
    </lineage>
</organism>
<dbReference type="EMBL" id="CP003588">
    <property type="protein sequence ID" value="AFK72839.1"/>
    <property type="molecule type" value="Genomic_DNA"/>
</dbReference>
<proteinExistence type="predicted"/>
<name>I3V518_PSEPU</name>
<feature type="region of interest" description="Disordered" evidence="1">
    <location>
        <begin position="1"/>
        <end position="20"/>
    </location>
</feature>
<sequence>MAPLQRLEEPGGLGMAGSRQKKGGLSFEACLAKMFNVFHVRSSCFARGGR</sequence>
<evidence type="ECO:0000313" key="2">
    <source>
        <dbReference type="EMBL" id="AFK72839.1"/>
    </source>
</evidence>
<dbReference type="KEGG" id="ppi:YSA_11194"/>
<evidence type="ECO:0000313" key="3">
    <source>
        <dbReference type="Proteomes" id="UP000005268"/>
    </source>
</evidence>